<name>A0AAN9M2V7_PHACN</name>
<evidence type="ECO:0000313" key="1">
    <source>
        <dbReference type="EMBL" id="KAK7347145.1"/>
    </source>
</evidence>
<dbReference type="AlphaFoldDB" id="A0AAN9M2V7"/>
<sequence>MSTATTNEQMQEIWNFLVPIIGVESYVAASSHLFPAQAMDESQWLGVASWWLVQRNEPGCVLGEQKHVRQVG</sequence>
<keyword evidence="2" id="KW-1185">Reference proteome</keyword>
<comment type="caution">
    <text evidence="1">The sequence shown here is derived from an EMBL/GenBank/DDBJ whole genome shotgun (WGS) entry which is preliminary data.</text>
</comment>
<evidence type="ECO:0000313" key="2">
    <source>
        <dbReference type="Proteomes" id="UP001374584"/>
    </source>
</evidence>
<reference evidence="1 2" key="1">
    <citation type="submission" date="2024-01" db="EMBL/GenBank/DDBJ databases">
        <title>The genomes of 5 underutilized Papilionoideae crops provide insights into root nodulation and disease resistanc.</title>
        <authorList>
            <person name="Jiang F."/>
        </authorList>
    </citation>
    <scope>NUCLEOTIDE SEQUENCE [LARGE SCALE GENOMIC DNA]</scope>
    <source>
        <strain evidence="1">JINMINGXINNONG_FW02</strain>
        <tissue evidence="1">Leaves</tissue>
    </source>
</reference>
<dbReference type="Proteomes" id="UP001374584">
    <property type="component" value="Unassembled WGS sequence"/>
</dbReference>
<dbReference type="EMBL" id="JAYMYR010000008">
    <property type="protein sequence ID" value="KAK7347145.1"/>
    <property type="molecule type" value="Genomic_DNA"/>
</dbReference>
<protein>
    <submittedName>
        <fullName evidence="1">Uncharacterized protein</fullName>
    </submittedName>
</protein>
<organism evidence="1 2">
    <name type="scientific">Phaseolus coccineus</name>
    <name type="common">Scarlet runner bean</name>
    <name type="synonym">Phaseolus multiflorus</name>
    <dbReference type="NCBI Taxonomy" id="3886"/>
    <lineage>
        <taxon>Eukaryota</taxon>
        <taxon>Viridiplantae</taxon>
        <taxon>Streptophyta</taxon>
        <taxon>Embryophyta</taxon>
        <taxon>Tracheophyta</taxon>
        <taxon>Spermatophyta</taxon>
        <taxon>Magnoliopsida</taxon>
        <taxon>eudicotyledons</taxon>
        <taxon>Gunneridae</taxon>
        <taxon>Pentapetalae</taxon>
        <taxon>rosids</taxon>
        <taxon>fabids</taxon>
        <taxon>Fabales</taxon>
        <taxon>Fabaceae</taxon>
        <taxon>Papilionoideae</taxon>
        <taxon>50 kb inversion clade</taxon>
        <taxon>NPAAA clade</taxon>
        <taxon>indigoferoid/millettioid clade</taxon>
        <taxon>Phaseoleae</taxon>
        <taxon>Phaseolus</taxon>
    </lineage>
</organism>
<proteinExistence type="predicted"/>
<gene>
    <name evidence="1" type="ORF">VNO80_21672</name>
</gene>
<accession>A0AAN9M2V7</accession>